<sequence length="373" mass="40202">MSERRTLVIGAGISGLTAAAALGQRGWDVLVIERRGEVADHGGIGLTMVGNAMQALDRIGVARQCVDAGVPMDKVAICRPDGAHLLDDPMQPLGGVEWPAGTGMTRSDVHDILRRAAEKVAVIRCSTTVEAMRNAGDGVEVTFDNGSTDRFELVVAADGIYSQTRQWLMPQVKPQPTGQAVWRAEVPRPAGLYTTHLYPGGPPGFVGICPISRDRAYLYIVQDMSGEPREPSTLHLQMRAELEGYGGLVAEAVQNLNAPEQVNYRPLEWLLAPRPWGQGRIVMIGDAAHANPPTLAQGAAMGIEDAVVLAEELDATPGSISDALARFADRRYPRARDVVEISCRLSRWQVEKAHNADVIGEISRSHALLCEPA</sequence>
<dbReference type="RefSeq" id="WP_021238062.1">
    <property type="nucleotide sequence ID" value="NZ_ATHO01000072.1"/>
</dbReference>
<dbReference type="PATRIC" id="fig|1329909.3.peg.1730"/>
<evidence type="ECO:0000259" key="3">
    <source>
        <dbReference type="Pfam" id="PF01494"/>
    </source>
</evidence>
<dbReference type="InterPro" id="IPR050493">
    <property type="entry name" value="FAD-dep_Monooxygenase_BioMet"/>
</dbReference>
<dbReference type="GO" id="GO:0004497">
    <property type="term" value="F:monooxygenase activity"/>
    <property type="evidence" value="ECO:0007669"/>
    <property type="project" value="UniProtKB-KW"/>
</dbReference>
<dbReference type="PANTHER" id="PTHR13789:SF309">
    <property type="entry name" value="PUTATIVE (AFU_ORTHOLOGUE AFUA_6G14510)-RELATED"/>
    <property type="match status" value="1"/>
</dbReference>
<dbReference type="InterPro" id="IPR002938">
    <property type="entry name" value="FAD-bd"/>
</dbReference>
<dbReference type="PANTHER" id="PTHR13789">
    <property type="entry name" value="MONOOXYGENASE"/>
    <property type="match status" value="1"/>
</dbReference>
<comment type="caution">
    <text evidence="4">The sequence shown here is derived from an EMBL/GenBank/DDBJ whole genome shotgun (WGS) entry which is preliminary data.</text>
</comment>
<feature type="domain" description="FAD-binding" evidence="3">
    <location>
        <begin position="6"/>
        <end position="340"/>
    </location>
</feature>
<reference evidence="4 5" key="1">
    <citation type="journal article" date="2013" name="Genome Announc.">
        <title>Draft Genome Sequence of Sphingobium quisquiliarum Strain P25T, a Novel Hexachlorocyclohexane (HCH)-Degrading Bacterium Isolated from an HCH Dumpsite.</title>
        <authorList>
            <person name="Kumar Singh A."/>
            <person name="Sangwan N."/>
            <person name="Sharma A."/>
            <person name="Gupta V."/>
            <person name="Khurana J.P."/>
            <person name="Lal R."/>
        </authorList>
    </citation>
    <scope>NUCLEOTIDE SEQUENCE [LARGE SCALE GENOMIC DNA]</scope>
    <source>
        <strain evidence="4 5">P25</strain>
    </source>
</reference>
<dbReference type="GO" id="GO:0071949">
    <property type="term" value="F:FAD binding"/>
    <property type="evidence" value="ECO:0007669"/>
    <property type="project" value="InterPro"/>
</dbReference>
<dbReference type="InterPro" id="IPR036188">
    <property type="entry name" value="FAD/NAD-bd_sf"/>
</dbReference>
<name>T0IEF3_9SPHN</name>
<dbReference type="Pfam" id="PF01494">
    <property type="entry name" value="FAD_binding_3"/>
    <property type="match status" value="1"/>
</dbReference>
<evidence type="ECO:0000256" key="2">
    <source>
        <dbReference type="ARBA" id="ARBA00023033"/>
    </source>
</evidence>
<keyword evidence="2" id="KW-0503">Monooxygenase</keyword>
<evidence type="ECO:0000313" key="4">
    <source>
        <dbReference type="EMBL" id="EQB08044.1"/>
    </source>
</evidence>
<dbReference type="PRINTS" id="PR00420">
    <property type="entry name" value="RNGMNOXGNASE"/>
</dbReference>
<accession>T0IEF3</accession>
<evidence type="ECO:0000313" key="5">
    <source>
        <dbReference type="Proteomes" id="UP000015525"/>
    </source>
</evidence>
<keyword evidence="5" id="KW-1185">Reference proteome</keyword>
<protein>
    <recommendedName>
        <fullName evidence="3">FAD-binding domain-containing protein</fullName>
    </recommendedName>
</protein>
<dbReference type="AlphaFoldDB" id="T0IEF3"/>
<evidence type="ECO:0000256" key="1">
    <source>
        <dbReference type="ARBA" id="ARBA00023002"/>
    </source>
</evidence>
<gene>
    <name evidence="4" type="ORF">L288_08945</name>
</gene>
<organism evidence="4 5">
    <name type="scientific">Sphingobium quisquiliarum P25</name>
    <dbReference type="NCBI Taxonomy" id="1329909"/>
    <lineage>
        <taxon>Bacteria</taxon>
        <taxon>Pseudomonadati</taxon>
        <taxon>Pseudomonadota</taxon>
        <taxon>Alphaproteobacteria</taxon>
        <taxon>Sphingomonadales</taxon>
        <taxon>Sphingomonadaceae</taxon>
        <taxon>Sphingobium</taxon>
    </lineage>
</organism>
<dbReference type="Proteomes" id="UP000015525">
    <property type="component" value="Unassembled WGS sequence"/>
</dbReference>
<dbReference type="Gene3D" id="3.50.50.60">
    <property type="entry name" value="FAD/NAD(P)-binding domain"/>
    <property type="match status" value="1"/>
</dbReference>
<keyword evidence="1" id="KW-0560">Oxidoreductase</keyword>
<dbReference type="EMBL" id="ATHO01000072">
    <property type="protein sequence ID" value="EQB08044.1"/>
    <property type="molecule type" value="Genomic_DNA"/>
</dbReference>
<dbReference type="SUPFAM" id="SSF51905">
    <property type="entry name" value="FAD/NAD(P)-binding domain"/>
    <property type="match status" value="1"/>
</dbReference>
<proteinExistence type="predicted"/>